<evidence type="ECO:0000313" key="1">
    <source>
        <dbReference type="EMBL" id="KIR14887.1"/>
    </source>
</evidence>
<reference evidence="1 2" key="1">
    <citation type="submission" date="2015-01" db="EMBL/GenBank/DDBJ databases">
        <title>Genome sequence of the beneficial rhizobacterium Pseudomonas fluorescens 2-79.</title>
        <authorList>
            <person name="Thuermer A."/>
            <person name="Daniel R."/>
        </authorList>
    </citation>
    <scope>NUCLEOTIDE SEQUENCE [LARGE SCALE GENOMIC DNA]</scope>
    <source>
        <strain evidence="1 2">2-79</strain>
    </source>
</reference>
<sequence length="316" mass="36349">MIINIARVWEDIAVRHRLFMQWKLQRLTDVLREFVGPGMIQHRLVEFLDKHRGAICGCDPVPLPGVIVAFNQTFTRRVDIDYVNGFFKKYLCYKEFSAKEKVVLLKRWDAYALLITNRSRICPYCHISPIDTYVSPDGLKAYRPNIDHYYPHAEFPLLALTMGNFIPCCEKCNGPQMKGTTRFDLTPHLHPLVDPENISFRLAHKGGKLDLNKLRLQADSTSYEIEVMATHGTCQKVDNSIATFRLVPRYQVCVPDALFVAKLSRLGGRYRMLTKILTKLNFSDKHPLGFNEADDSYKNVIAGKLKLDIARQFKVI</sequence>
<comment type="caution">
    <text evidence="1">The sequence shown here is derived from an EMBL/GenBank/DDBJ whole genome shotgun (WGS) entry which is preliminary data.</text>
</comment>
<protein>
    <recommendedName>
        <fullName evidence="3">HNH endonuclease</fullName>
    </recommendedName>
</protein>
<dbReference type="RefSeq" id="WP_043051721.1">
    <property type="nucleotide sequence ID" value="NZ_JXCQ01000119.1"/>
</dbReference>
<dbReference type="EMBL" id="JXCQ01000119">
    <property type="protein sequence ID" value="KIR14887.1"/>
    <property type="molecule type" value="Genomic_DNA"/>
</dbReference>
<dbReference type="Gene3D" id="1.10.30.50">
    <property type="match status" value="1"/>
</dbReference>
<gene>
    <name evidence="1" type="ORF">PFLU3_55790</name>
</gene>
<proteinExistence type="predicted"/>
<evidence type="ECO:0000313" key="2">
    <source>
        <dbReference type="Proteomes" id="UP000032210"/>
    </source>
</evidence>
<name>A0A0D0R642_PSEFL</name>
<organism evidence="1 2">
    <name type="scientific">Pseudomonas fluorescens</name>
    <dbReference type="NCBI Taxonomy" id="294"/>
    <lineage>
        <taxon>Bacteria</taxon>
        <taxon>Pseudomonadati</taxon>
        <taxon>Pseudomonadota</taxon>
        <taxon>Gammaproteobacteria</taxon>
        <taxon>Pseudomonadales</taxon>
        <taxon>Pseudomonadaceae</taxon>
        <taxon>Pseudomonas</taxon>
    </lineage>
</organism>
<dbReference type="AlphaFoldDB" id="A0A0D0R642"/>
<accession>A0A0D0R642</accession>
<dbReference type="Proteomes" id="UP000032210">
    <property type="component" value="Unassembled WGS sequence"/>
</dbReference>
<dbReference type="PATRIC" id="fig|294.125.peg.5739"/>
<evidence type="ECO:0008006" key="3">
    <source>
        <dbReference type="Google" id="ProtNLM"/>
    </source>
</evidence>